<dbReference type="OrthoDB" id="433474at2759"/>
<name>U4U0B4_DENPD</name>
<gene>
    <name evidence="3" type="ORF">D910_00284</name>
    <name evidence="4" type="ORF">D910_00286</name>
    <name evidence="5" type="ORF">D910_00480</name>
</gene>
<dbReference type="InterPro" id="IPR050300">
    <property type="entry name" value="GDXG_lipolytic_enzyme"/>
</dbReference>
<dbReference type="STRING" id="77166.U4U0B4"/>
<evidence type="ECO:0000259" key="2">
    <source>
        <dbReference type="Pfam" id="PF07859"/>
    </source>
</evidence>
<evidence type="ECO:0000313" key="6">
    <source>
        <dbReference type="Proteomes" id="UP000030742"/>
    </source>
</evidence>
<dbReference type="EMBL" id="KB630056">
    <property type="protein sequence ID" value="ERL83367.1"/>
    <property type="molecule type" value="Genomic_DNA"/>
</dbReference>
<dbReference type="PANTHER" id="PTHR48081">
    <property type="entry name" value="AB HYDROLASE SUPERFAMILY PROTEIN C4A8.06C"/>
    <property type="match status" value="1"/>
</dbReference>
<evidence type="ECO:0000313" key="4">
    <source>
        <dbReference type="EMBL" id="ERL83367.1"/>
    </source>
</evidence>
<proteinExistence type="predicted"/>
<dbReference type="InterPro" id="IPR029058">
    <property type="entry name" value="AB_hydrolase_fold"/>
</dbReference>
<dbReference type="AlphaFoldDB" id="U4U0B4"/>
<evidence type="ECO:0000313" key="5">
    <source>
        <dbReference type="EMBL" id="ERL83475.1"/>
    </source>
</evidence>
<dbReference type="Proteomes" id="UP000030742">
    <property type="component" value="Unassembled WGS sequence"/>
</dbReference>
<keyword evidence="1" id="KW-0378">Hydrolase</keyword>
<dbReference type="Pfam" id="PF07859">
    <property type="entry name" value="Abhydrolase_3"/>
    <property type="match status" value="1"/>
</dbReference>
<dbReference type="GO" id="GO:0004061">
    <property type="term" value="F:arylformamidase activity"/>
    <property type="evidence" value="ECO:0007669"/>
    <property type="project" value="TreeGrafter"/>
</dbReference>
<organism evidence="5 6">
    <name type="scientific">Dendroctonus ponderosae</name>
    <name type="common">Mountain pine beetle</name>
    <dbReference type="NCBI Taxonomy" id="77166"/>
    <lineage>
        <taxon>Eukaryota</taxon>
        <taxon>Metazoa</taxon>
        <taxon>Ecdysozoa</taxon>
        <taxon>Arthropoda</taxon>
        <taxon>Hexapoda</taxon>
        <taxon>Insecta</taxon>
        <taxon>Pterygota</taxon>
        <taxon>Neoptera</taxon>
        <taxon>Endopterygota</taxon>
        <taxon>Coleoptera</taxon>
        <taxon>Polyphaga</taxon>
        <taxon>Cucujiformia</taxon>
        <taxon>Curculionidae</taxon>
        <taxon>Scolytinae</taxon>
        <taxon>Dendroctonus</taxon>
    </lineage>
</organism>
<reference evidence="5 6" key="1">
    <citation type="journal article" date="2013" name="Genome Biol.">
        <title>Draft genome of the mountain pine beetle, Dendroctonus ponderosae Hopkins, a major forest pest.</title>
        <authorList>
            <person name="Keeling C.I."/>
            <person name="Yuen M.M."/>
            <person name="Liao N.Y."/>
            <person name="Docking T.R."/>
            <person name="Chan S.K."/>
            <person name="Taylor G.A."/>
            <person name="Palmquist D.L."/>
            <person name="Jackman S.D."/>
            <person name="Nguyen A."/>
            <person name="Li M."/>
            <person name="Henderson H."/>
            <person name="Janes J.K."/>
            <person name="Zhao Y."/>
            <person name="Pandoh P."/>
            <person name="Moore R."/>
            <person name="Sperling F.A."/>
            <person name="Huber D.P."/>
            <person name="Birol I."/>
            <person name="Jones S.J."/>
            <person name="Bohlmann J."/>
        </authorList>
    </citation>
    <scope>NUCLEOTIDE SEQUENCE</scope>
</reference>
<protein>
    <recommendedName>
        <fullName evidence="2">Alpha/beta hydrolase fold-3 domain-containing protein</fullName>
    </recommendedName>
</protein>
<dbReference type="PANTHER" id="PTHR48081:SF33">
    <property type="entry name" value="KYNURENINE FORMAMIDASE"/>
    <property type="match status" value="1"/>
</dbReference>
<evidence type="ECO:0000313" key="3">
    <source>
        <dbReference type="EMBL" id="ERL83365.1"/>
    </source>
</evidence>
<dbReference type="SUPFAM" id="SSF53474">
    <property type="entry name" value="alpha/beta-Hydrolases"/>
    <property type="match status" value="1"/>
</dbReference>
<accession>U4U0B4</accession>
<evidence type="ECO:0000256" key="1">
    <source>
        <dbReference type="ARBA" id="ARBA00022801"/>
    </source>
</evidence>
<dbReference type="Gene3D" id="3.40.50.1820">
    <property type="entry name" value="alpha/beta hydrolase"/>
    <property type="match status" value="1"/>
</dbReference>
<sequence length="339" mass="38519">MNCFIILQQQAKRYAAERQRSLEIEIAVWSSEWVDNFILYGNISISRKYFVMSCDQDFEKLYSPSQWSKRFNSKEVLEKHVQFIEHHSRLVREKIPCHLGNSYGPGPKEKYDIYGTDLNNHAPILIHIHGGYYQEECITHSNNGFIASVLHESGIKTILLGYELSPQRTVSEILERLQIGLRECISYATKLESRALYLSGHSVGAHAIAALLSELKKSISSAESDLIQGVFLICGLYDMVPITKMSANDLLKLTADTARELSPLYGELDYGSTKIFIVGAENDSPAFVSDSQKFYKKLHLMGANCFLTIIPDADHFDIIENLYDRNFQLADFMVKAIKE</sequence>
<feature type="domain" description="Alpha/beta hydrolase fold-3" evidence="2">
    <location>
        <begin position="125"/>
        <end position="315"/>
    </location>
</feature>
<dbReference type="EMBL" id="KB630055">
    <property type="protein sequence ID" value="ERL83365.1"/>
    <property type="molecule type" value="Genomic_DNA"/>
</dbReference>
<dbReference type="EMBL" id="KB630208">
    <property type="protein sequence ID" value="ERL83475.1"/>
    <property type="molecule type" value="Genomic_DNA"/>
</dbReference>
<dbReference type="InterPro" id="IPR013094">
    <property type="entry name" value="AB_hydrolase_3"/>
</dbReference>